<evidence type="ECO:0000256" key="1">
    <source>
        <dbReference type="SAM" id="MobiDB-lite"/>
    </source>
</evidence>
<organism evidence="2 3">
    <name type="scientific">Kitasatospora purpeofusca</name>
    <dbReference type="NCBI Taxonomy" id="67352"/>
    <lineage>
        <taxon>Bacteria</taxon>
        <taxon>Bacillati</taxon>
        <taxon>Actinomycetota</taxon>
        <taxon>Actinomycetes</taxon>
        <taxon>Kitasatosporales</taxon>
        <taxon>Streptomycetaceae</taxon>
        <taxon>Kitasatospora</taxon>
    </lineage>
</organism>
<name>A0ABZ1U5M6_9ACTN</name>
<dbReference type="Proteomes" id="UP001432222">
    <property type="component" value="Chromosome"/>
</dbReference>
<keyword evidence="3" id="KW-1185">Reference proteome</keyword>
<protein>
    <recommendedName>
        <fullName evidence="4">DUF3060 family protein</fullName>
    </recommendedName>
</protein>
<accession>A0ABZ1U5M6</accession>
<dbReference type="EMBL" id="CP108110">
    <property type="protein sequence ID" value="WUQ86471.1"/>
    <property type="molecule type" value="Genomic_DNA"/>
</dbReference>
<feature type="region of interest" description="Disordered" evidence="1">
    <location>
        <begin position="1"/>
        <end position="38"/>
    </location>
</feature>
<dbReference type="RefSeq" id="WP_328957088.1">
    <property type="nucleotide sequence ID" value="NZ_CP108110.1"/>
</dbReference>
<gene>
    <name evidence="2" type="ORF">OHA16_28030</name>
</gene>
<evidence type="ECO:0000313" key="2">
    <source>
        <dbReference type="EMBL" id="WUQ86471.1"/>
    </source>
</evidence>
<sequence length="150" mass="15792">MTSAPANPPPEHRPGLRSTDLPARRRADLPAGRRRRPAVRSAALAAGAVLLLGAGLTACKGGVSLCLNDNSCDVAVHTEKADSTHTVEVFGGDKTLTLTVGRITDTTAEVKLGEDTKTLTEDIETTVGSAKITLRHANAREHTAELHVVR</sequence>
<evidence type="ECO:0008006" key="4">
    <source>
        <dbReference type="Google" id="ProtNLM"/>
    </source>
</evidence>
<proteinExistence type="predicted"/>
<reference evidence="2" key="1">
    <citation type="submission" date="2022-10" db="EMBL/GenBank/DDBJ databases">
        <title>The complete genomes of actinobacterial strains from the NBC collection.</title>
        <authorList>
            <person name="Joergensen T.S."/>
            <person name="Alvarez Arevalo M."/>
            <person name="Sterndorff E.B."/>
            <person name="Faurdal D."/>
            <person name="Vuksanovic O."/>
            <person name="Mourched A.-S."/>
            <person name="Charusanti P."/>
            <person name="Shaw S."/>
            <person name="Blin K."/>
            <person name="Weber T."/>
        </authorList>
    </citation>
    <scope>NUCLEOTIDE SEQUENCE</scope>
    <source>
        <strain evidence="2">NBC_00222</strain>
    </source>
</reference>
<evidence type="ECO:0000313" key="3">
    <source>
        <dbReference type="Proteomes" id="UP001432222"/>
    </source>
</evidence>